<reference evidence="8 9" key="1">
    <citation type="submission" date="2016-04" db="EMBL/GenBank/DDBJ databases">
        <title>A degradative enzymes factory behind the ericoid mycorrhizal symbiosis.</title>
        <authorList>
            <consortium name="DOE Joint Genome Institute"/>
            <person name="Martino E."/>
            <person name="Morin E."/>
            <person name="Grelet G."/>
            <person name="Kuo A."/>
            <person name="Kohler A."/>
            <person name="Daghino S."/>
            <person name="Barry K."/>
            <person name="Choi C."/>
            <person name="Cichocki N."/>
            <person name="Clum A."/>
            <person name="Copeland A."/>
            <person name="Hainaut M."/>
            <person name="Haridas S."/>
            <person name="Labutti K."/>
            <person name="Lindquist E."/>
            <person name="Lipzen A."/>
            <person name="Khouja H.-R."/>
            <person name="Murat C."/>
            <person name="Ohm R."/>
            <person name="Olson A."/>
            <person name="Spatafora J."/>
            <person name="Veneault-Fourrey C."/>
            <person name="Henrissat B."/>
            <person name="Grigoriev I."/>
            <person name="Martin F."/>
            <person name="Perotto S."/>
        </authorList>
    </citation>
    <scope>NUCLEOTIDE SEQUENCE [LARGE SCALE GENOMIC DNA]</scope>
    <source>
        <strain evidence="8 9">F</strain>
    </source>
</reference>
<dbReference type="InterPro" id="IPR000873">
    <property type="entry name" value="AMP-dep_synth/lig_dom"/>
</dbReference>
<comment type="similarity">
    <text evidence="1">Belongs to the ATP-dependent AMP-binding enzyme family.</text>
</comment>
<proteinExistence type="inferred from homology"/>
<evidence type="ECO:0000259" key="7">
    <source>
        <dbReference type="Pfam" id="PF00501"/>
    </source>
</evidence>
<dbReference type="STRING" id="1149755.A0A2J6SB53"/>
<keyword evidence="2" id="KW-0596">Phosphopantetheine</keyword>
<dbReference type="Gene3D" id="3.30.559.10">
    <property type="entry name" value="Chloramphenicol acetyltransferase-like domain"/>
    <property type="match status" value="1"/>
</dbReference>
<protein>
    <submittedName>
        <fullName evidence="8">Acetyl-CoA synthetase-like protein</fullName>
    </submittedName>
</protein>
<feature type="coiled-coil region" evidence="5">
    <location>
        <begin position="615"/>
        <end position="642"/>
    </location>
</feature>
<dbReference type="GO" id="GO:0031956">
    <property type="term" value="F:medium-chain fatty acid-CoA ligase activity"/>
    <property type="evidence" value="ECO:0007669"/>
    <property type="project" value="TreeGrafter"/>
</dbReference>
<dbReference type="Gene3D" id="3.30.300.30">
    <property type="match status" value="1"/>
</dbReference>
<evidence type="ECO:0000256" key="1">
    <source>
        <dbReference type="ARBA" id="ARBA00006432"/>
    </source>
</evidence>
<keyword evidence="3" id="KW-0597">Phosphoprotein</keyword>
<feature type="compositionally biased region" description="Polar residues" evidence="6">
    <location>
        <begin position="10"/>
        <end position="24"/>
    </location>
</feature>
<dbReference type="AlphaFoldDB" id="A0A2J6SB53"/>
<evidence type="ECO:0000256" key="5">
    <source>
        <dbReference type="SAM" id="Coils"/>
    </source>
</evidence>
<dbReference type="Gene3D" id="3.40.50.12780">
    <property type="entry name" value="N-terminal domain of ligase-like"/>
    <property type="match status" value="1"/>
</dbReference>
<evidence type="ECO:0000256" key="3">
    <source>
        <dbReference type="ARBA" id="ARBA00022553"/>
    </source>
</evidence>
<dbReference type="OrthoDB" id="10253869at2759"/>
<feature type="domain" description="AMP-dependent synthetase/ligase" evidence="7">
    <location>
        <begin position="96"/>
        <end position="450"/>
    </location>
</feature>
<dbReference type="InterPro" id="IPR023213">
    <property type="entry name" value="CAT-like_dom_sf"/>
</dbReference>
<accession>A0A2J6SB53</accession>
<dbReference type="EMBL" id="KZ613937">
    <property type="protein sequence ID" value="PMD48007.1"/>
    <property type="molecule type" value="Genomic_DNA"/>
</dbReference>
<keyword evidence="4" id="KW-0436">Ligase</keyword>
<evidence type="ECO:0000313" key="8">
    <source>
        <dbReference type="EMBL" id="PMD48007.1"/>
    </source>
</evidence>
<dbReference type="PANTHER" id="PTHR43201:SF5">
    <property type="entry name" value="MEDIUM-CHAIN ACYL-COA LIGASE ACSF2, MITOCHONDRIAL"/>
    <property type="match status" value="1"/>
</dbReference>
<dbReference type="Gene3D" id="3.30.559.30">
    <property type="entry name" value="Nonribosomal peptide synthetase, condensation domain"/>
    <property type="match status" value="1"/>
</dbReference>
<dbReference type="SUPFAM" id="SSF56801">
    <property type="entry name" value="Acetyl-CoA synthetase-like"/>
    <property type="match status" value="1"/>
</dbReference>
<evidence type="ECO:0000313" key="9">
    <source>
        <dbReference type="Proteomes" id="UP000235786"/>
    </source>
</evidence>
<evidence type="ECO:0000256" key="6">
    <source>
        <dbReference type="SAM" id="MobiDB-lite"/>
    </source>
</evidence>
<evidence type="ECO:0000256" key="2">
    <source>
        <dbReference type="ARBA" id="ARBA00022450"/>
    </source>
</evidence>
<keyword evidence="9" id="KW-1185">Reference proteome</keyword>
<organism evidence="8 9">
    <name type="scientific">Hyaloscypha variabilis (strain UAMH 11265 / GT02V1 / F)</name>
    <name type="common">Meliniomyces variabilis</name>
    <dbReference type="NCBI Taxonomy" id="1149755"/>
    <lineage>
        <taxon>Eukaryota</taxon>
        <taxon>Fungi</taxon>
        <taxon>Dikarya</taxon>
        <taxon>Ascomycota</taxon>
        <taxon>Pezizomycotina</taxon>
        <taxon>Leotiomycetes</taxon>
        <taxon>Helotiales</taxon>
        <taxon>Hyaloscyphaceae</taxon>
        <taxon>Hyaloscypha</taxon>
        <taxon>Hyaloscypha variabilis</taxon>
    </lineage>
</organism>
<dbReference type="PROSITE" id="PS00455">
    <property type="entry name" value="AMP_BINDING"/>
    <property type="match status" value="1"/>
</dbReference>
<dbReference type="SUPFAM" id="SSF52777">
    <property type="entry name" value="CoA-dependent acyltransferases"/>
    <property type="match status" value="2"/>
</dbReference>
<name>A0A2J6SB53_HYAVF</name>
<dbReference type="InterPro" id="IPR045851">
    <property type="entry name" value="AMP-bd_C_sf"/>
</dbReference>
<keyword evidence="5" id="KW-0175">Coiled coil</keyword>
<dbReference type="Pfam" id="PF00501">
    <property type="entry name" value="AMP-binding"/>
    <property type="match status" value="1"/>
</dbReference>
<sequence>MPTGVEDQASESSTEASQFKTSNGDFLPPHKNPQLAECHGDLLPDLNQSVWDLLLHTATQHSEKNAVISLWQPASHLSNLVGKKAQVRLTARSKSDEYFCWTYEELAEAAELLAGYLQSRGCLEGENLVAFLWNSAEWVLFFWVAARLKMPFIPLDPRSMSDTANEYLSSLRPSVVVVQDDAGMTSLSNSQSVLADTKVLLCCTTSPSDLWISLSTLSANEILAAKPFSCRETDGKDIALIIFTSGTTSTPKGCLHTATNIWSESSDFDPDHPGVVPVQRWLVQTPVSHIFAINNCLRSFRYGGVIYFPSKTFDIYASVKTIEEHKCTRLSAVPTLVQGILSVKEYPTKDKVALHYIALAGTLIKDEDVKMCKKLGSDFVVQIYGMSEGAPVTSWSRDDPLFADGHYPGVGKVLPGARIRICPPSSREVLRRNVPGELHIGGTSVISGYLGGADAEAFYEDECGTWLKTGDQAIIDENGVVHILGRYKDLIIRGGENVSPAKIEKCLEHIPGLFAQVIGIPDEIAGEVPLAVVHSLMSSTKADMMNLVEHLGPNHALAAIVTLEELGIEKYPMTSAGKVRKNILKELVCQHFGLTNDKEDKLAPPDRLADPSSINASAKLELKKASIEKAEIEETIQQLTDIWSTLVLSAPGRNDAIFNFADSITLLRYTDKIWRILGKKLYLQDFLANDTVEKQAKLLRTRETEATRQVGTGEVVLSANELNRQKDGPPGVADIAHVNGSPERFFETRNATSAVLAPLNLSWEQDVEDIIPIKDVFFAIADGSRPQSFRHRMAFSISGKTSLKIRLALEKGLDFRPLFRTFLIKMPDKTPFHAVIRPSKALYDVLIIEKHGLSEEQITDLTLDDKGSSFSRTQMVQAIIAHSSQTSTSTLIITYNHSVFDALSMIPWIRDLDMLISDSETKLLASTPFKLFADMMHSHAYSQPATLSVEYFVRRFAGISKHTAAFWPQQRAPGWMIANDADAPNLVARTAARDGRNAIRYPRVFTKTNVPHMADMKTKGIQPVIVVKTAIALFNVLQTGQDYAFFNTLDAGRSWPFMPAWIPLPPAMSIDGPTFEFTGNMLHIVRTETVGALLERIAKDSAELNTHAHAPLFRVLDGLGKEGPFVTQALQRQAFNWDVSLQYLEHGKYGDDLKTLRLVERVDWPDGGVFWEAGMTGPDELCVLVTWDDAQLSQSEIESHLCSLNRIIEWLIVPENWGKAVGDII</sequence>
<dbReference type="CDD" id="cd04433">
    <property type="entry name" value="AFD_class_I"/>
    <property type="match status" value="1"/>
</dbReference>
<dbReference type="GO" id="GO:0006631">
    <property type="term" value="P:fatty acid metabolic process"/>
    <property type="evidence" value="ECO:0007669"/>
    <property type="project" value="TreeGrafter"/>
</dbReference>
<dbReference type="PANTHER" id="PTHR43201">
    <property type="entry name" value="ACYL-COA SYNTHETASE"/>
    <property type="match status" value="1"/>
</dbReference>
<dbReference type="InterPro" id="IPR042099">
    <property type="entry name" value="ANL_N_sf"/>
</dbReference>
<dbReference type="Proteomes" id="UP000235786">
    <property type="component" value="Unassembled WGS sequence"/>
</dbReference>
<feature type="region of interest" description="Disordered" evidence="6">
    <location>
        <begin position="1"/>
        <end position="26"/>
    </location>
</feature>
<dbReference type="InterPro" id="IPR020845">
    <property type="entry name" value="AMP-binding_CS"/>
</dbReference>
<evidence type="ECO:0000256" key="4">
    <source>
        <dbReference type="ARBA" id="ARBA00022598"/>
    </source>
</evidence>
<gene>
    <name evidence="8" type="ORF">L207DRAFT_521430</name>
</gene>